<organism evidence="3 4">
    <name type="scientific">Helicobacter aurati</name>
    <dbReference type="NCBI Taxonomy" id="137778"/>
    <lineage>
        <taxon>Bacteria</taxon>
        <taxon>Pseudomonadati</taxon>
        <taxon>Campylobacterota</taxon>
        <taxon>Epsilonproteobacteria</taxon>
        <taxon>Campylobacterales</taxon>
        <taxon>Helicobacteraceae</taxon>
        <taxon>Helicobacter</taxon>
    </lineage>
</organism>
<dbReference type="NCBIfam" id="TIGR01901">
    <property type="entry name" value="adhes_NPXG"/>
    <property type="match status" value="1"/>
</dbReference>
<dbReference type="SUPFAM" id="SSF51126">
    <property type="entry name" value="Pectin lyase-like"/>
    <property type="match status" value="1"/>
</dbReference>
<dbReference type="InterPro" id="IPR012334">
    <property type="entry name" value="Pectin_lyas_fold"/>
</dbReference>
<dbReference type="Proteomes" id="UP000256424">
    <property type="component" value="Unassembled WGS sequence"/>
</dbReference>
<evidence type="ECO:0000256" key="1">
    <source>
        <dbReference type="SAM" id="SignalP"/>
    </source>
</evidence>
<feature type="chain" id="PRO_5017710319" evidence="1">
    <location>
        <begin position="29"/>
        <end position="340"/>
    </location>
</feature>
<name>A0A3D8IV60_9HELI</name>
<protein>
    <submittedName>
        <fullName evidence="3">Filamentous hemagglutinin N-terminal domain-containing protein</fullName>
    </submittedName>
</protein>
<keyword evidence="4" id="KW-1185">Reference proteome</keyword>
<reference evidence="3 4" key="1">
    <citation type="submission" date="2018-04" db="EMBL/GenBank/DDBJ databases">
        <title>Novel Campyloabacter and Helicobacter Species and Strains.</title>
        <authorList>
            <person name="Mannion A.J."/>
            <person name="Shen Z."/>
            <person name="Fox J.G."/>
        </authorList>
    </citation>
    <scope>NUCLEOTIDE SEQUENCE [LARGE SCALE GENOMIC DNA]</scope>
    <source>
        <strain evidence="3 4">MIT 97-5075</strain>
    </source>
</reference>
<comment type="caution">
    <text evidence="3">The sequence shown here is derived from an EMBL/GenBank/DDBJ whole genome shotgun (WGS) entry which is preliminary data.</text>
</comment>
<evidence type="ECO:0000259" key="2">
    <source>
        <dbReference type="SMART" id="SM00912"/>
    </source>
</evidence>
<dbReference type="SMART" id="SM00912">
    <property type="entry name" value="Haemagg_act"/>
    <property type="match status" value="1"/>
</dbReference>
<dbReference type="AlphaFoldDB" id="A0A3D8IV60"/>
<dbReference type="RefSeq" id="WP_104763684.1">
    <property type="nucleotide sequence ID" value="NZ_FZPM01000029.1"/>
</dbReference>
<keyword evidence="1" id="KW-0732">Signal</keyword>
<dbReference type="InterPro" id="IPR008638">
    <property type="entry name" value="FhaB/CdiA-like_TPS"/>
</dbReference>
<evidence type="ECO:0000313" key="3">
    <source>
        <dbReference type="EMBL" id="RDU69169.1"/>
    </source>
</evidence>
<dbReference type="OrthoDB" id="5320496at2"/>
<gene>
    <name evidence="3" type="ORF">CQA66_09040</name>
</gene>
<feature type="domain" description="Filamentous haemagglutinin FhaB/tRNA nuclease CdiA-like TPS" evidence="2">
    <location>
        <begin position="48"/>
        <end position="171"/>
    </location>
</feature>
<dbReference type="Gene3D" id="2.160.20.10">
    <property type="entry name" value="Single-stranded right-handed beta-helix, Pectin lyase-like"/>
    <property type="match status" value="1"/>
</dbReference>
<dbReference type="Pfam" id="PF05860">
    <property type="entry name" value="TPS"/>
    <property type="match status" value="1"/>
</dbReference>
<evidence type="ECO:0000313" key="4">
    <source>
        <dbReference type="Proteomes" id="UP000256424"/>
    </source>
</evidence>
<dbReference type="EMBL" id="NXLW01000036">
    <property type="protein sequence ID" value="RDU69169.1"/>
    <property type="molecule type" value="Genomic_DNA"/>
</dbReference>
<feature type="signal peptide" evidence="1">
    <location>
        <begin position="1"/>
        <end position="28"/>
    </location>
</feature>
<proteinExistence type="predicted"/>
<accession>A0A3D8IV60</accession>
<dbReference type="InterPro" id="IPR011050">
    <property type="entry name" value="Pectin_lyase_fold/virulence"/>
</dbReference>
<sequence>MKIFVPFVKKTIAVFNVFSIVASQSLFASQIVIDTTQTTNNPHLTHSQNNIDIVNIAKPSQAGISNNFYHDFNVAKEGAILNNTLSQEVFTNTQLAGLIYSNPNLDIATAKLILNQVTGANLSELLGYLEIAGSKADMLLANPNGITCQGCGFINAGNVSLATGTLSKEELERLNNLKDYTNHTALTLNIKKGEIIADALDAKNVASLTLLAKSMNVTDSLQAQNLRILLGSNQVTFSPLTLLYQPIILDNQEQNKALALDVAYLGSIFSNKIFIVATDKGVGIKNAGMIASTASQSNGDNGFILRADGTIEIARPIEVTTRTDILTAEANKTDSKALTI</sequence>